<proteinExistence type="predicted"/>
<accession>A0A9P7HJE8</accession>
<comment type="caution">
    <text evidence="1">The sequence shown here is derived from an EMBL/GenBank/DDBJ whole genome shotgun (WGS) entry which is preliminary data.</text>
</comment>
<dbReference type="GO" id="GO:0003676">
    <property type="term" value="F:nucleic acid binding"/>
    <property type="evidence" value="ECO:0007669"/>
    <property type="project" value="InterPro"/>
</dbReference>
<dbReference type="Proteomes" id="UP000750502">
    <property type="component" value="Unassembled WGS sequence"/>
</dbReference>
<dbReference type="Gene3D" id="3.30.420.10">
    <property type="entry name" value="Ribonuclease H-like superfamily/Ribonuclease H"/>
    <property type="match status" value="1"/>
</dbReference>
<gene>
    <name evidence="1" type="ORF">H9Q72_010997</name>
</gene>
<evidence type="ECO:0008006" key="3">
    <source>
        <dbReference type="Google" id="ProtNLM"/>
    </source>
</evidence>
<dbReference type="OrthoDB" id="4621856at2759"/>
<reference evidence="1" key="2">
    <citation type="submission" date="2020-10" db="EMBL/GenBank/DDBJ databases">
        <authorList>
            <person name="Peck L.D."/>
            <person name="Nowell R.W."/>
            <person name="Flood J."/>
            <person name="Ryan M.J."/>
            <person name="Barraclough T.G."/>
        </authorList>
    </citation>
    <scope>NUCLEOTIDE SEQUENCE</scope>
    <source>
        <strain evidence="1">IMI 127659i</strain>
    </source>
</reference>
<protein>
    <recommendedName>
        <fullName evidence="3">Transposase</fullName>
    </recommendedName>
</protein>
<dbReference type="AlphaFoldDB" id="A0A9P7HJE8"/>
<dbReference type="EMBL" id="JADFTT010000499">
    <property type="protein sequence ID" value="KAG5760898.1"/>
    <property type="molecule type" value="Genomic_DNA"/>
</dbReference>
<organism evidence="1 2">
    <name type="scientific">Fusarium xylarioides</name>
    <dbReference type="NCBI Taxonomy" id="221167"/>
    <lineage>
        <taxon>Eukaryota</taxon>
        <taxon>Fungi</taxon>
        <taxon>Dikarya</taxon>
        <taxon>Ascomycota</taxon>
        <taxon>Pezizomycotina</taxon>
        <taxon>Sordariomycetes</taxon>
        <taxon>Hypocreomycetidae</taxon>
        <taxon>Hypocreales</taxon>
        <taxon>Nectriaceae</taxon>
        <taxon>Fusarium</taxon>
        <taxon>Fusarium fujikuroi species complex</taxon>
    </lineage>
</organism>
<name>A0A9P7HJE8_9HYPO</name>
<reference evidence="1" key="1">
    <citation type="journal article" date="2020" name="bioRxiv">
        <title>Historical genomics reveals the evolutionary mechanisms behind multiple outbreaks of the host-specific coffee wilt pathogen Fusarium xylarioides.</title>
        <authorList>
            <person name="Peck D."/>
            <person name="Nowell R.W."/>
            <person name="Flood J."/>
            <person name="Ryan M.J."/>
            <person name="Barraclough T.G."/>
        </authorList>
    </citation>
    <scope>NUCLEOTIDE SEQUENCE</scope>
    <source>
        <strain evidence="1">IMI 127659i</strain>
    </source>
</reference>
<evidence type="ECO:0000313" key="1">
    <source>
        <dbReference type="EMBL" id="KAG5760898.1"/>
    </source>
</evidence>
<evidence type="ECO:0000313" key="2">
    <source>
        <dbReference type="Proteomes" id="UP000750502"/>
    </source>
</evidence>
<keyword evidence="2" id="KW-1185">Reference proteome</keyword>
<sequence length="219" mass="25332">MIVKRTGHFTASTVSTYVETRGRKKLLSEDDKDKLEKLYDEEGFEAKRLSWTNAAIEAGIETEVSTDTVRTAAASRGLYKRIARQIQYKSDADCRAREAWARKELAKRPEPEDWHNVIFTDECHWGFGDEARQYIEREPPTDKDLKRVHSWGGIGWDFKSDLHLYDISSNSNGKMTQTYYLDNILKPFVHKLRQEGRYFVLEEDNDSGHGPGKNNPVRS</sequence>
<dbReference type="InterPro" id="IPR036397">
    <property type="entry name" value="RNaseH_sf"/>
</dbReference>